<dbReference type="SUPFAM" id="SSF53335">
    <property type="entry name" value="S-adenosyl-L-methionine-dependent methyltransferases"/>
    <property type="match status" value="1"/>
</dbReference>
<dbReference type="OrthoDB" id="2529286at2759"/>
<dbReference type="InterPro" id="IPR019410">
    <property type="entry name" value="Methyltransf_16"/>
</dbReference>
<dbReference type="Gene3D" id="3.40.50.150">
    <property type="entry name" value="Vaccinia Virus protein VP39"/>
    <property type="match status" value="1"/>
</dbReference>
<dbReference type="PANTHER" id="PTHR14614">
    <property type="entry name" value="HEPATOCELLULAR CARCINOMA-ASSOCIATED ANTIGEN"/>
    <property type="match status" value="1"/>
</dbReference>
<dbReference type="EMBL" id="ML991782">
    <property type="protein sequence ID" value="KAF2237051.1"/>
    <property type="molecule type" value="Genomic_DNA"/>
</dbReference>
<reference evidence="1" key="1">
    <citation type="journal article" date="2020" name="Stud. Mycol.">
        <title>101 Dothideomycetes genomes: a test case for predicting lifestyles and emergence of pathogens.</title>
        <authorList>
            <person name="Haridas S."/>
            <person name="Albert R."/>
            <person name="Binder M."/>
            <person name="Bloem J."/>
            <person name="Labutti K."/>
            <person name="Salamov A."/>
            <person name="Andreopoulos B."/>
            <person name="Baker S."/>
            <person name="Barry K."/>
            <person name="Bills G."/>
            <person name="Bluhm B."/>
            <person name="Cannon C."/>
            <person name="Castanera R."/>
            <person name="Culley D."/>
            <person name="Daum C."/>
            <person name="Ezra D."/>
            <person name="Gonzalez J."/>
            <person name="Henrissat B."/>
            <person name="Kuo A."/>
            <person name="Liang C."/>
            <person name="Lipzen A."/>
            <person name="Lutzoni F."/>
            <person name="Magnuson J."/>
            <person name="Mondo S."/>
            <person name="Nolan M."/>
            <person name="Ohm R."/>
            <person name="Pangilinan J."/>
            <person name="Park H.-J."/>
            <person name="Ramirez L."/>
            <person name="Alfaro M."/>
            <person name="Sun H."/>
            <person name="Tritt A."/>
            <person name="Yoshinaga Y."/>
            <person name="Zwiers L.-H."/>
            <person name="Turgeon B."/>
            <person name="Goodwin S."/>
            <person name="Spatafora J."/>
            <person name="Crous P."/>
            <person name="Grigoriev I."/>
        </authorList>
    </citation>
    <scope>NUCLEOTIDE SEQUENCE</scope>
    <source>
        <strain evidence="1">Tuck. ex Michener</strain>
    </source>
</reference>
<dbReference type="PANTHER" id="PTHR14614:SF109">
    <property type="entry name" value="RIBOSOMAL LYSINE N-METHYLTRANSFERASE 5"/>
    <property type="match status" value="1"/>
</dbReference>
<dbReference type="InterPro" id="IPR029063">
    <property type="entry name" value="SAM-dependent_MTases_sf"/>
</dbReference>
<dbReference type="GO" id="GO:0032991">
    <property type="term" value="C:protein-containing complex"/>
    <property type="evidence" value="ECO:0007669"/>
    <property type="project" value="TreeGrafter"/>
</dbReference>
<evidence type="ECO:0000313" key="1">
    <source>
        <dbReference type="EMBL" id="KAF2237051.1"/>
    </source>
</evidence>
<gene>
    <name evidence="1" type="ORF">EV356DRAFT_42403</name>
</gene>
<dbReference type="AlphaFoldDB" id="A0A6A6HGI0"/>
<accession>A0A6A6HGI0</accession>
<sequence>MNPLFTHGVIGPHSKVVELGCGVAGVVLLAIAPLVGQYIATDQQYILQHLYRNVEANVHVFQARKRSGARRKCNEADRRTSSFAVSDTDWKIRKLDWETDSAVGLSELKDASMIFAVDCIYNESLVEPFIRTCADICRFRSHQTSPTTLCVIAQQLRSEDVFETFMKSFIRTFHVWRVPERLLSEELRKPSFVVHIGILRTDGNSCIADRVYPNSILAALNER</sequence>
<dbReference type="GO" id="GO:0005829">
    <property type="term" value="C:cytosol"/>
    <property type="evidence" value="ECO:0007669"/>
    <property type="project" value="TreeGrafter"/>
</dbReference>
<evidence type="ECO:0000313" key="2">
    <source>
        <dbReference type="Proteomes" id="UP000800092"/>
    </source>
</evidence>
<dbReference type="Proteomes" id="UP000800092">
    <property type="component" value="Unassembled WGS sequence"/>
</dbReference>
<dbReference type="GO" id="GO:0008757">
    <property type="term" value="F:S-adenosylmethionine-dependent methyltransferase activity"/>
    <property type="evidence" value="ECO:0007669"/>
    <property type="project" value="UniProtKB-ARBA"/>
</dbReference>
<keyword evidence="2" id="KW-1185">Reference proteome</keyword>
<organism evidence="1 2">
    <name type="scientific">Viridothelium virens</name>
    <name type="common">Speckled blister lichen</name>
    <name type="synonym">Trypethelium virens</name>
    <dbReference type="NCBI Taxonomy" id="1048519"/>
    <lineage>
        <taxon>Eukaryota</taxon>
        <taxon>Fungi</taxon>
        <taxon>Dikarya</taxon>
        <taxon>Ascomycota</taxon>
        <taxon>Pezizomycotina</taxon>
        <taxon>Dothideomycetes</taxon>
        <taxon>Dothideomycetes incertae sedis</taxon>
        <taxon>Trypetheliales</taxon>
        <taxon>Trypetheliaceae</taxon>
        <taxon>Viridothelium</taxon>
    </lineage>
</organism>
<proteinExistence type="predicted"/>
<protein>
    <submittedName>
        <fullName evidence="1">Uncharacterized protein</fullName>
    </submittedName>
</protein>
<name>A0A6A6HGI0_VIRVR</name>
<dbReference type="Pfam" id="PF10294">
    <property type="entry name" value="Methyltransf_16"/>
    <property type="match status" value="1"/>
</dbReference>